<sequence length="126" mass="14399">MQHRANSHADQRARTRTGLLIDQPRGDDIGARCAEVHHRADPKALRRNEQPLQQADHTRQRESPPGSVEKRSNQNRHVRHVVFQKACGRKDWKVNCVDKQNGEPGQHAEFGKAVDVESFCHIITSR</sequence>
<dbReference type="AlphaFoldDB" id="A0A645H3V6"/>
<protein>
    <submittedName>
        <fullName evidence="2">Uncharacterized protein</fullName>
    </submittedName>
</protein>
<comment type="caution">
    <text evidence="2">The sequence shown here is derived from an EMBL/GenBank/DDBJ whole genome shotgun (WGS) entry which is preliminary data.</text>
</comment>
<proteinExistence type="predicted"/>
<organism evidence="2">
    <name type="scientific">bioreactor metagenome</name>
    <dbReference type="NCBI Taxonomy" id="1076179"/>
    <lineage>
        <taxon>unclassified sequences</taxon>
        <taxon>metagenomes</taxon>
        <taxon>ecological metagenomes</taxon>
    </lineage>
</organism>
<evidence type="ECO:0000256" key="1">
    <source>
        <dbReference type="SAM" id="MobiDB-lite"/>
    </source>
</evidence>
<feature type="compositionally biased region" description="Basic and acidic residues" evidence="1">
    <location>
        <begin position="24"/>
        <end position="49"/>
    </location>
</feature>
<dbReference type="EMBL" id="VSSQ01082345">
    <property type="protein sequence ID" value="MPN31004.1"/>
    <property type="molecule type" value="Genomic_DNA"/>
</dbReference>
<gene>
    <name evidence="2" type="ORF">SDC9_178475</name>
</gene>
<feature type="region of interest" description="Disordered" evidence="1">
    <location>
        <begin position="1"/>
        <end position="76"/>
    </location>
</feature>
<accession>A0A645H3V6</accession>
<name>A0A645H3V6_9ZZZZ</name>
<evidence type="ECO:0000313" key="2">
    <source>
        <dbReference type="EMBL" id="MPN31004.1"/>
    </source>
</evidence>
<reference evidence="2" key="1">
    <citation type="submission" date="2019-08" db="EMBL/GenBank/DDBJ databases">
        <authorList>
            <person name="Kucharzyk K."/>
            <person name="Murdoch R.W."/>
            <person name="Higgins S."/>
            <person name="Loffler F."/>
        </authorList>
    </citation>
    <scope>NUCLEOTIDE SEQUENCE</scope>
</reference>
<feature type="compositionally biased region" description="Basic and acidic residues" evidence="1">
    <location>
        <begin position="56"/>
        <end position="72"/>
    </location>
</feature>